<dbReference type="SUPFAM" id="SSF53756">
    <property type="entry name" value="UDP-Glycosyltransferase/glycogen phosphorylase"/>
    <property type="match status" value="1"/>
</dbReference>
<evidence type="ECO:0000259" key="1">
    <source>
        <dbReference type="Pfam" id="PF00534"/>
    </source>
</evidence>
<dbReference type="GO" id="GO:0016757">
    <property type="term" value="F:glycosyltransferase activity"/>
    <property type="evidence" value="ECO:0007669"/>
    <property type="project" value="InterPro"/>
</dbReference>
<reference evidence="2 3" key="1">
    <citation type="submission" date="2017-10" db="EMBL/GenBank/DDBJ databases">
        <title>Sedimentibacterium mangrovi gen. nov., sp. nov., a novel member of family Phyllobacteriacea isolated from mangrove sediment.</title>
        <authorList>
            <person name="Liao H."/>
            <person name="Tian Y."/>
        </authorList>
    </citation>
    <scope>NUCLEOTIDE SEQUENCE [LARGE SCALE GENOMIC DNA]</scope>
    <source>
        <strain evidence="2 3">X9-2-2</strain>
    </source>
</reference>
<organism evidence="2 3">
    <name type="scientific">Zhengella mangrovi</name>
    <dbReference type="NCBI Taxonomy" id="1982044"/>
    <lineage>
        <taxon>Bacteria</taxon>
        <taxon>Pseudomonadati</taxon>
        <taxon>Pseudomonadota</taxon>
        <taxon>Alphaproteobacteria</taxon>
        <taxon>Hyphomicrobiales</taxon>
        <taxon>Notoacmeibacteraceae</taxon>
        <taxon>Zhengella</taxon>
    </lineage>
</organism>
<dbReference type="PANTHER" id="PTHR45947">
    <property type="entry name" value="SULFOQUINOVOSYL TRANSFERASE SQD2"/>
    <property type="match status" value="1"/>
</dbReference>
<dbReference type="InterPro" id="IPR050194">
    <property type="entry name" value="Glycosyltransferase_grp1"/>
</dbReference>
<keyword evidence="3" id="KW-1185">Reference proteome</keyword>
<gene>
    <name evidence="2" type="ORF">CSC94_17565</name>
</gene>
<dbReference type="Pfam" id="PF00534">
    <property type="entry name" value="Glycos_transf_1"/>
    <property type="match status" value="1"/>
</dbReference>
<dbReference type="AlphaFoldDB" id="A0A2G1QJP4"/>
<accession>A0A2G1QJP4</accession>
<dbReference type="Gene3D" id="3.40.50.2000">
    <property type="entry name" value="Glycogen Phosphorylase B"/>
    <property type="match status" value="2"/>
</dbReference>
<feature type="domain" description="Glycosyl transferase family 1" evidence="1">
    <location>
        <begin position="2"/>
        <end position="143"/>
    </location>
</feature>
<protein>
    <recommendedName>
        <fullName evidence="1">Glycosyl transferase family 1 domain-containing protein</fullName>
    </recommendedName>
</protein>
<evidence type="ECO:0000313" key="3">
    <source>
        <dbReference type="Proteomes" id="UP000221168"/>
    </source>
</evidence>
<dbReference type="CDD" id="cd03801">
    <property type="entry name" value="GT4_PimA-like"/>
    <property type="match status" value="1"/>
</dbReference>
<comment type="caution">
    <text evidence="2">The sequence shown here is derived from an EMBL/GenBank/DDBJ whole genome shotgun (WGS) entry which is preliminary data.</text>
</comment>
<sequence>MRLVPRKRPFAFLEAAAKAKQLLGPGHAAEFTVIGDGPLRARLERRAEELGLRDSLRFAGWLDHEAMRGEYANAAAFVSMATKEALSIATLEALASGLPVVAMKAGGVRDILDGKGAGVLAGTEEEAAIAMSRFLGDRAFRQSHAANTCATVAPFDWGPVLERHLALYRKTQARVRETI</sequence>
<name>A0A2G1QJP4_9HYPH</name>
<evidence type="ECO:0000313" key="2">
    <source>
        <dbReference type="EMBL" id="PHP65757.1"/>
    </source>
</evidence>
<dbReference type="PANTHER" id="PTHR45947:SF3">
    <property type="entry name" value="SULFOQUINOVOSYL TRANSFERASE SQD2"/>
    <property type="match status" value="1"/>
</dbReference>
<proteinExistence type="predicted"/>
<dbReference type="InterPro" id="IPR001296">
    <property type="entry name" value="Glyco_trans_1"/>
</dbReference>
<dbReference type="EMBL" id="PDVP01000013">
    <property type="protein sequence ID" value="PHP65757.1"/>
    <property type="molecule type" value="Genomic_DNA"/>
</dbReference>
<dbReference type="Proteomes" id="UP000221168">
    <property type="component" value="Unassembled WGS sequence"/>
</dbReference>